<keyword evidence="3" id="KW-1185">Reference proteome</keyword>
<protein>
    <submittedName>
        <fullName evidence="2">Uncharacterized protein</fullName>
    </submittedName>
</protein>
<keyword evidence="1" id="KW-1133">Transmembrane helix</keyword>
<dbReference type="AlphaFoldDB" id="A0A849HPD1"/>
<evidence type="ECO:0000256" key="1">
    <source>
        <dbReference type="SAM" id="Phobius"/>
    </source>
</evidence>
<sequence>MVPDPGGGSPPPGFENFVTIMGWGKWIALGILVMALIFAGVRMAIGNRRGEGGEHAASIGWVLGGVLVVSAAFAIVGFLAT</sequence>
<feature type="transmembrane region" description="Helical" evidence="1">
    <location>
        <begin position="57"/>
        <end position="80"/>
    </location>
</feature>
<proteinExistence type="predicted"/>
<dbReference type="Proteomes" id="UP000588586">
    <property type="component" value="Unassembled WGS sequence"/>
</dbReference>
<dbReference type="RefSeq" id="WP_171245393.1">
    <property type="nucleotide sequence ID" value="NZ_JABEPQ010000008.1"/>
</dbReference>
<keyword evidence="1" id="KW-0812">Transmembrane</keyword>
<comment type="caution">
    <text evidence="2">The sequence shown here is derived from an EMBL/GenBank/DDBJ whole genome shotgun (WGS) entry which is preliminary data.</text>
</comment>
<keyword evidence="1" id="KW-0472">Membrane</keyword>
<name>A0A849HPD1_9MICO</name>
<gene>
    <name evidence="2" type="ORF">HJG52_19980</name>
</gene>
<reference evidence="2 3" key="1">
    <citation type="submission" date="2020-04" db="EMBL/GenBank/DDBJ databases">
        <title>Knoellia sp. isolate from air conditioner.</title>
        <authorList>
            <person name="Chea S."/>
            <person name="Kim D.-U."/>
        </authorList>
    </citation>
    <scope>NUCLEOTIDE SEQUENCE [LARGE SCALE GENOMIC DNA]</scope>
    <source>
        <strain evidence="2 3">DB2414S</strain>
    </source>
</reference>
<evidence type="ECO:0000313" key="2">
    <source>
        <dbReference type="EMBL" id="NNM48271.1"/>
    </source>
</evidence>
<feature type="transmembrane region" description="Helical" evidence="1">
    <location>
        <begin position="26"/>
        <end position="45"/>
    </location>
</feature>
<dbReference type="EMBL" id="JABEPQ010000008">
    <property type="protein sequence ID" value="NNM48271.1"/>
    <property type="molecule type" value="Genomic_DNA"/>
</dbReference>
<organism evidence="2 3">
    <name type="scientific">Knoellia koreensis</name>
    <dbReference type="NCBI Taxonomy" id="2730921"/>
    <lineage>
        <taxon>Bacteria</taxon>
        <taxon>Bacillati</taxon>
        <taxon>Actinomycetota</taxon>
        <taxon>Actinomycetes</taxon>
        <taxon>Micrococcales</taxon>
        <taxon>Intrasporangiaceae</taxon>
        <taxon>Knoellia</taxon>
    </lineage>
</organism>
<accession>A0A849HPD1</accession>
<evidence type="ECO:0000313" key="3">
    <source>
        <dbReference type="Proteomes" id="UP000588586"/>
    </source>
</evidence>